<evidence type="ECO:0000313" key="1">
    <source>
        <dbReference type="EnsemblPlants" id="AVESA.00010b.r2.6CG1141840.1.CDS"/>
    </source>
</evidence>
<protein>
    <submittedName>
        <fullName evidence="1">Uncharacterized protein</fullName>
    </submittedName>
</protein>
<sequence>MEEAEISSSAVVDGGNSTIAAPSQAADPQPREHAWAFWLINPQEQSASRSSTVHTFSTIDEFWRFLPFLCPPPFDSARNQENFEYGDEICGAVLSVRGEKEVIDIWTKDAANESAQLSISKQWKEFLDYKESIEFIFHDSGPTTVQCWSSNFATSLPWLLLSPRDSNRMKSLYCREDNQILRITLPRSLLGHWFVGCHDGGWVASYEPPSFGIVNLFSGFEVALSEKQKWIPCSGGLCQPIISKIIFSKPPTSSDCILAAITDHPGVALCWVGCPDGGWTTHGISLADIAFCNGELYGLMQWEWKLVKFEIGVNEEGAPVVTAIDRPLVTMENQQPRHVWLKHMDASYIFELNGKLAMAVRSRWSPNHRPFFKVFELVDVDTGEGMAPPTYKWEEVTSLGDFALFLGPNCSKAVHVPEDGRGGVQRNRIYHTCRVGGGPPRR</sequence>
<dbReference type="EnsemblPlants" id="AVESA.00010b.r2.6CG1141840.1">
    <property type="protein sequence ID" value="AVESA.00010b.r2.6CG1141840.1.CDS"/>
    <property type="gene ID" value="AVESA.00010b.r2.6CG1141840"/>
</dbReference>
<reference evidence="1" key="2">
    <citation type="submission" date="2025-09" db="UniProtKB">
        <authorList>
            <consortium name="EnsemblPlants"/>
        </authorList>
    </citation>
    <scope>IDENTIFICATION</scope>
</reference>
<dbReference type="Proteomes" id="UP001732700">
    <property type="component" value="Chromosome 6C"/>
</dbReference>
<reference evidence="1" key="1">
    <citation type="submission" date="2021-05" db="EMBL/GenBank/DDBJ databases">
        <authorList>
            <person name="Scholz U."/>
            <person name="Mascher M."/>
            <person name="Fiebig A."/>
        </authorList>
    </citation>
    <scope>NUCLEOTIDE SEQUENCE [LARGE SCALE GENOMIC DNA]</scope>
</reference>
<proteinExistence type="predicted"/>
<organism evidence="1 2">
    <name type="scientific">Avena sativa</name>
    <name type="common">Oat</name>
    <dbReference type="NCBI Taxonomy" id="4498"/>
    <lineage>
        <taxon>Eukaryota</taxon>
        <taxon>Viridiplantae</taxon>
        <taxon>Streptophyta</taxon>
        <taxon>Embryophyta</taxon>
        <taxon>Tracheophyta</taxon>
        <taxon>Spermatophyta</taxon>
        <taxon>Magnoliopsida</taxon>
        <taxon>Liliopsida</taxon>
        <taxon>Poales</taxon>
        <taxon>Poaceae</taxon>
        <taxon>BOP clade</taxon>
        <taxon>Pooideae</taxon>
        <taxon>Poodae</taxon>
        <taxon>Poeae</taxon>
        <taxon>Poeae Chloroplast Group 1 (Aveneae type)</taxon>
        <taxon>Aveninae</taxon>
        <taxon>Avena</taxon>
    </lineage>
</organism>
<keyword evidence="2" id="KW-1185">Reference proteome</keyword>
<evidence type="ECO:0000313" key="2">
    <source>
        <dbReference type="Proteomes" id="UP001732700"/>
    </source>
</evidence>
<accession>A0ACD5ZC15</accession>
<name>A0ACD5ZC15_AVESA</name>